<dbReference type="PRINTS" id="PR00421">
    <property type="entry name" value="THIOREDOXIN"/>
</dbReference>
<dbReference type="Pfam" id="PF00085">
    <property type="entry name" value="Thioredoxin"/>
    <property type="match status" value="1"/>
</dbReference>
<dbReference type="NCBIfam" id="TIGR01068">
    <property type="entry name" value="thioredoxin"/>
    <property type="match status" value="1"/>
</dbReference>
<dbReference type="InterPro" id="IPR005746">
    <property type="entry name" value="Thioredoxin"/>
</dbReference>
<feature type="domain" description="Thioredoxin" evidence="7">
    <location>
        <begin position="33"/>
        <end position="144"/>
    </location>
</feature>
<dbReference type="Gene3D" id="2.30.30.380">
    <property type="entry name" value="Zn-finger domain of Sec23/24"/>
    <property type="match status" value="1"/>
</dbReference>
<keyword evidence="9" id="KW-1185">Reference proteome</keyword>
<dbReference type="Proteomes" id="UP001447842">
    <property type="component" value="Chromosome"/>
</dbReference>
<organism evidence="8 9">
    <name type="scientific">Sulfurimonas diazotrophicus</name>
    <dbReference type="NCBI Taxonomy" id="3131939"/>
    <lineage>
        <taxon>Bacteria</taxon>
        <taxon>Pseudomonadati</taxon>
        <taxon>Campylobacterota</taxon>
        <taxon>Epsilonproteobacteria</taxon>
        <taxon>Campylobacterales</taxon>
        <taxon>Sulfurimonadaceae</taxon>
        <taxon>Sulfurimonas</taxon>
    </lineage>
</organism>
<dbReference type="Gene3D" id="3.40.30.10">
    <property type="entry name" value="Glutaredoxin"/>
    <property type="match status" value="1"/>
</dbReference>
<dbReference type="PROSITE" id="PS00194">
    <property type="entry name" value="THIOREDOXIN_1"/>
    <property type="match status" value="1"/>
</dbReference>
<dbReference type="PANTHER" id="PTHR45663">
    <property type="entry name" value="GEO12009P1"/>
    <property type="match status" value="1"/>
</dbReference>
<evidence type="ECO:0000256" key="5">
    <source>
        <dbReference type="ARBA" id="ARBA00023284"/>
    </source>
</evidence>
<dbReference type="InterPro" id="IPR013766">
    <property type="entry name" value="Thioredoxin_domain"/>
</dbReference>
<evidence type="ECO:0000259" key="7">
    <source>
        <dbReference type="PROSITE" id="PS51352"/>
    </source>
</evidence>
<accession>A0ABZ3HBW0</accession>
<keyword evidence="3" id="KW-0249">Electron transport</keyword>
<keyword evidence="5" id="KW-0676">Redox-active center</keyword>
<dbReference type="SUPFAM" id="SSF52833">
    <property type="entry name" value="Thioredoxin-like"/>
    <property type="match status" value="1"/>
</dbReference>
<evidence type="ECO:0000256" key="1">
    <source>
        <dbReference type="ARBA" id="ARBA00008987"/>
    </source>
</evidence>
<evidence type="ECO:0000313" key="9">
    <source>
        <dbReference type="Proteomes" id="UP001447842"/>
    </source>
</evidence>
<keyword evidence="4" id="KW-1015">Disulfide bond</keyword>
<proteinExistence type="inferred from homology"/>
<dbReference type="EMBL" id="CP147920">
    <property type="protein sequence ID" value="XAU16016.1"/>
    <property type="molecule type" value="Genomic_DNA"/>
</dbReference>
<evidence type="ECO:0000313" key="8">
    <source>
        <dbReference type="EMBL" id="XAU16016.1"/>
    </source>
</evidence>
<dbReference type="PROSITE" id="PS51352">
    <property type="entry name" value="THIOREDOXIN_2"/>
    <property type="match status" value="1"/>
</dbReference>
<dbReference type="RefSeq" id="WP_345973387.1">
    <property type="nucleotide sequence ID" value="NZ_CP147920.1"/>
</dbReference>
<keyword evidence="2" id="KW-0813">Transport</keyword>
<dbReference type="PANTHER" id="PTHR45663:SF11">
    <property type="entry name" value="GEO12009P1"/>
    <property type="match status" value="1"/>
</dbReference>
<protein>
    <recommendedName>
        <fullName evidence="6">Thioredoxin</fullName>
    </recommendedName>
</protein>
<evidence type="ECO:0000256" key="4">
    <source>
        <dbReference type="ARBA" id="ARBA00023157"/>
    </source>
</evidence>
<comment type="similarity">
    <text evidence="1">Belongs to the thioredoxin family.</text>
</comment>
<evidence type="ECO:0000256" key="6">
    <source>
        <dbReference type="NCBIfam" id="TIGR01068"/>
    </source>
</evidence>
<dbReference type="CDD" id="cd02947">
    <property type="entry name" value="TRX_family"/>
    <property type="match status" value="1"/>
</dbReference>
<reference evidence="8 9" key="1">
    <citation type="submission" date="2024-03" db="EMBL/GenBank/DDBJ databases">
        <title>Sulfurimonas sp. HSL3-1.</title>
        <authorList>
            <person name="Wang S."/>
        </authorList>
    </citation>
    <scope>NUCLEOTIDE SEQUENCE [LARGE SCALE GENOMIC DNA]</scope>
    <source>
        <strain evidence="8 9">HSL3-1</strain>
    </source>
</reference>
<gene>
    <name evidence="8" type="primary">trxC</name>
    <name evidence="8" type="ORF">WCY31_04745</name>
</gene>
<evidence type="ECO:0000256" key="2">
    <source>
        <dbReference type="ARBA" id="ARBA00022448"/>
    </source>
</evidence>
<evidence type="ECO:0000256" key="3">
    <source>
        <dbReference type="ARBA" id="ARBA00022982"/>
    </source>
</evidence>
<dbReference type="InterPro" id="IPR036249">
    <property type="entry name" value="Thioredoxin-like_sf"/>
</dbReference>
<dbReference type="NCBIfam" id="NF008229">
    <property type="entry name" value="PRK10996.1"/>
    <property type="match status" value="1"/>
</dbReference>
<name>A0ABZ3HBW0_9BACT</name>
<sequence>MDTQKMVCPHCGEINTIPIQEHYSEADCTHCRASLLETKPVGVDEAAFIKHIWNSDIVVVVDFWAPWCGPCRTMAPAFEEAATALPMKARFLKVDTDVQNLLASRYNIRSVPTLILFKNGYEINRRSRAMSVEEIHKWTGKYIV</sequence>
<dbReference type="InterPro" id="IPR017937">
    <property type="entry name" value="Thioredoxin_CS"/>
</dbReference>